<dbReference type="GO" id="GO:0004803">
    <property type="term" value="F:transposase activity"/>
    <property type="evidence" value="ECO:0007669"/>
    <property type="project" value="InterPro"/>
</dbReference>
<reference evidence="2 3" key="1">
    <citation type="submission" date="2020-04" db="EMBL/GenBank/DDBJ databases">
        <authorList>
            <person name="Yin C."/>
        </authorList>
    </citation>
    <scope>NUCLEOTIDE SEQUENCE [LARGE SCALE GENOMIC DNA]</scope>
    <source>
        <strain evidence="2 3">Ae27</strain>
    </source>
</reference>
<dbReference type="SMART" id="SM01321">
    <property type="entry name" value="Y1_Tnp"/>
    <property type="match status" value="1"/>
</dbReference>
<dbReference type="AlphaFoldDB" id="A0A847S1Z9"/>
<evidence type="ECO:0000259" key="1">
    <source>
        <dbReference type="SMART" id="SM01321"/>
    </source>
</evidence>
<dbReference type="InterPro" id="IPR036515">
    <property type="entry name" value="Transposase_17_sf"/>
</dbReference>
<dbReference type="Gene3D" id="3.30.70.1290">
    <property type="entry name" value="Transposase IS200-like"/>
    <property type="match status" value="1"/>
</dbReference>
<dbReference type="Proteomes" id="UP000570474">
    <property type="component" value="Unassembled WGS sequence"/>
</dbReference>
<organism evidence="2 3">
    <name type="scientific">Chitinophaga varians</name>
    <dbReference type="NCBI Taxonomy" id="2202339"/>
    <lineage>
        <taxon>Bacteria</taxon>
        <taxon>Pseudomonadati</taxon>
        <taxon>Bacteroidota</taxon>
        <taxon>Chitinophagia</taxon>
        <taxon>Chitinophagales</taxon>
        <taxon>Chitinophagaceae</taxon>
        <taxon>Chitinophaga</taxon>
    </lineage>
</organism>
<dbReference type="RefSeq" id="WP_168872785.1">
    <property type="nucleotide sequence ID" value="NZ_JABAIA010000002.1"/>
</dbReference>
<dbReference type="NCBIfam" id="NF033573">
    <property type="entry name" value="transpos_IS200"/>
    <property type="match status" value="1"/>
</dbReference>
<accession>A0A847S1Z9</accession>
<protein>
    <submittedName>
        <fullName evidence="2">IS200/IS605 family transposase</fullName>
    </submittedName>
</protein>
<evidence type="ECO:0000313" key="2">
    <source>
        <dbReference type="EMBL" id="NLR66887.1"/>
    </source>
</evidence>
<feature type="domain" description="Transposase IS200-like" evidence="1">
    <location>
        <begin position="5"/>
        <end position="119"/>
    </location>
</feature>
<sequence length="153" mass="18310">MSHCFTQLHLQIIFVVKYRGALISDKFKSDLYEYMAANIKRRSHVCIIINGMPDHVHLFIRMHPDESLASLVQYIKGSSSRWINHYYPSQRPFRWQEGYAAFSYSKSQIPRVFQYIKNQEKHHQKKTFQKEYQDMINKYDNPPDATNPLHPFL</sequence>
<proteinExistence type="predicted"/>
<dbReference type="GO" id="GO:0003677">
    <property type="term" value="F:DNA binding"/>
    <property type="evidence" value="ECO:0007669"/>
    <property type="project" value="InterPro"/>
</dbReference>
<gene>
    <name evidence="2" type="primary">tnpA</name>
    <name evidence="2" type="ORF">HGH92_21440</name>
</gene>
<dbReference type="PANTHER" id="PTHR33360:SF2">
    <property type="entry name" value="TRANSPOSASE FOR INSERTION SEQUENCE ELEMENT IS200"/>
    <property type="match status" value="1"/>
</dbReference>
<dbReference type="Pfam" id="PF01797">
    <property type="entry name" value="Y1_Tnp"/>
    <property type="match status" value="1"/>
</dbReference>
<dbReference type="GO" id="GO:0006313">
    <property type="term" value="P:DNA transposition"/>
    <property type="evidence" value="ECO:0007669"/>
    <property type="project" value="InterPro"/>
</dbReference>
<dbReference type="SUPFAM" id="SSF143422">
    <property type="entry name" value="Transposase IS200-like"/>
    <property type="match status" value="1"/>
</dbReference>
<keyword evidence="3" id="KW-1185">Reference proteome</keyword>
<dbReference type="InterPro" id="IPR002686">
    <property type="entry name" value="Transposase_17"/>
</dbReference>
<name>A0A847S1Z9_9BACT</name>
<comment type="caution">
    <text evidence="2">The sequence shown here is derived from an EMBL/GenBank/DDBJ whole genome shotgun (WGS) entry which is preliminary data.</text>
</comment>
<dbReference type="EMBL" id="JABAIA010000002">
    <property type="protein sequence ID" value="NLR66887.1"/>
    <property type="molecule type" value="Genomic_DNA"/>
</dbReference>
<dbReference type="PANTHER" id="PTHR33360">
    <property type="entry name" value="TRANSPOSASE FOR INSERTION SEQUENCE ELEMENT IS200"/>
    <property type="match status" value="1"/>
</dbReference>
<evidence type="ECO:0000313" key="3">
    <source>
        <dbReference type="Proteomes" id="UP000570474"/>
    </source>
</evidence>